<dbReference type="GO" id="GO:0005634">
    <property type="term" value="C:nucleus"/>
    <property type="evidence" value="ECO:0007669"/>
    <property type="project" value="UniProtKB-SubCell"/>
</dbReference>
<keyword evidence="5" id="KW-0862">Zinc</keyword>
<comment type="subcellular location">
    <subcellularLocation>
        <location evidence="1">Nucleus</location>
    </subcellularLocation>
</comment>
<dbReference type="PROSITE" id="PS50157">
    <property type="entry name" value="ZINC_FINGER_C2H2_2"/>
    <property type="match status" value="6"/>
</dbReference>
<protein>
    <recommendedName>
        <fullName evidence="9">C2H2-type domain-containing protein</fullName>
    </recommendedName>
</protein>
<feature type="domain" description="C2H2-type" evidence="9">
    <location>
        <begin position="100"/>
        <end position="129"/>
    </location>
</feature>
<dbReference type="OrthoDB" id="6077919at2759"/>
<sequence length="369" mass="41538">MCEENRFGMINDMEFMENQSNNRTHEQEKIPESDPVIFARTAEQVGTSASDDVINIDFQNLQENLPTTTVTTQKLVPEPKRFGRVKQSNKKASGDAVIVSECQICQKQFRHQTSLNRHLAHAHHSGKIAYSCRVCGKRSRTRNTLAQHKKTDSSESSYVCDVCHKKFNRKAGLLSHKKIHTGIKSYHCVLCPKAFFQKGNWNRHLKTHLEKKKLKCDMCHKVFSREDSLARHKLKSHNAPNQYHCGICGASFPKRRKMRSHEREHDTPDRDVVRVATEVGPDEIEAALTLCALASSRMPGTSSPKTLEVQSLNRFGRNSTTPKTIAEGDDQGNSPVDLLLSMINASSIRYNESGIVAQASQADSKVVEN</sequence>
<keyword evidence="3" id="KW-0677">Repeat</keyword>
<evidence type="ECO:0000256" key="2">
    <source>
        <dbReference type="ARBA" id="ARBA00022723"/>
    </source>
</evidence>
<evidence type="ECO:0000256" key="4">
    <source>
        <dbReference type="ARBA" id="ARBA00022771"/>
    </source>
</evidence>
<accession>A0A9P0DG30</accession>
<evidence type="ECO:0000256" key="7">
    <source>
        <dbReference type="ARBA" id="ARBA00023242"/>
    </source>
</evidence>
<evidence type="ECO:0000313" key="10">
    <source>
        <dbReference type="EMBL" id="CAH1122806.1"/>
    </source>
</evidence>
<evidence type="ECO:0000256" key="6">
    <source>
        <dbReference type="ARBA" id="ARBA00023125"/>
    </source>
</evidence>
<evidence type="ECO:0000256" key="1">
    <source>
        <dbReference type="ARBA" id="ARBA00004123"/>
    </source>
</evidence>
<feature type="domain" description="C2H2-type" evidence="9">
    <location>
        <begin position="130"/>
        <end position="157"/>
    </location>
</feature>
<organism evidence="10 11">
    <name type="scientific">Ceutorhynchus assimilis</name>
    <name type="common">cabbage seed weevil</name>
    <dbReference type="NCBI Taxonomy" id="467358"/>
    <lineage>
        <taxon>Eukaryota</taxon>
        <taxon>Metazoa</taxon>
        <taxon>Ecdysozoa</taxon>
        <taxon>Arthropoda</taxon>
        <taxon>Hexapoda</taxon>
        <taxon>Insecta</taxon>
        <taxon>Pterygota</taxon>
        <taxon>Neoptera</taxon>
        <taxon>Endopterygota</taxon>
        <taxon>Coleoptera</taxon>
        <taxon>Polyphaga</taxon>
        <taxon>Cucujiformia</taxon>
        <taxon>Curculionidae</taxon>
        <taxon>Ceutorhynchinae</taxon>
        <taxon>Ceutorhynchus</taxon>
    </lineage>
</organism>
<dbReference type="PANTHER" id="PTHR16515:SF49">
    <property type="entry name" value="GASTRULA ZINC FINGER PROTEIN XLCGF49.1-LIKE-RELATED"/>
    <property type="match status" value="1"/>
</dbReference>
<dbReference type="AlphaFoldDB" id="A0A9P0DG30"/>
<keyword evidence="11" id="KW-1185">Reference proteome</keyword>
<dbReference type="GO" id="GO:0010468">
    <property type="term" value="P:regulation of gene expression"/>
    <property type="evidence" value="ECO:0007669"/>
    <property type="project" value="TreeGrafter"/>
</dbReference>
<evidence type="ECO:0000313" key="11">
    <source>
        <dbReference type="Proteomes" id="UP001152799"/>
    </source>
</evidence>
<dbReference type="PROSITE" id="PS00028">
    <property type="entry name" value="ZINC_FINGER_C2H2_1"/>
    <property type="match status" value="5"/>
</dbReference>
<proteinExistence type="predicted"/>
<dbReference type="Gene3D" id="3.30.160.60">
    <property type="entry name" value="Classic Zinc Finger"/>
    <property type="match status" value="4"/>
</dbReference>
<dbReference type="PANTHER" id="PTHR16515">
    <property type="entry name" value="PR DOMAIN ZINC FINGER PROTEIN"/>
    <property type="match status" value="1"/>
</dbReference>
<dbReference type="GO" id="GO:0003677">
    <property type="term" value="F:DNA binding"/>
    <property type="evidence" value="ECO:0007669"/>
    <property type="project" value="UniProtKB-KW"/>
</dbReference>
<dbReference type="SUPFAM" id="SSF57667">
    <property type="entry name" value="beta-beta-alpha zinc fingers"/>
    <property type="match status" value="3"/>
</dbReference>
<dbReference type="GO" id="GO:0008270">
    <property type="term" value="F:zinc ion binding"/>
    <property type="evidence" value="ECO:0007669"/>
    <property type="project" value="UniProtKB-KW"/>
</dbReference>
<feature type="domain" description="C2H2-type" evidence="9">
    <location>
        <begin position="243"/>
        <end position="270"/>
    </location>
</feature>
<dbReference type="SMART" id="SM00355">
    <property type="entry name" value="ZnF_C2H2"/>
    <property type="match status" value="6"/>
</dbReference>
<reference evidence="10" key="1">
    <citation type="submission" date="2022-01" db="EMBL/GenBank/DDBJ databases">
        <authorList>
            <person name="King R."/>
        </authorList>
    </citation>
    <scope>NUCLEOTIDE SEQUENCE</scope>
</reference>
<dbReference type="InterPro" id="IPR036236">
    <property type="entry name" value="Znf_C2H2_sf"/>
</dbReference>
<evidence type="ECO:0000256" key="8">
    <source>
        <dbReference type="PROSITE-ProRule" id="PRU00042"/>
    </source>
</evidence>
<keyword evidence="4 8" id="KW-0863">Zinc-finger</keyword>
<dbReference type="InterPro" id="IPR013087">
    <property type="entry name" value="Znf_C2H2_type"/>
</dbReference>
<dbReference type="EMBL" id="OU892277">
    <property type="protein sequence ID" value="CAH1122806.1"/>
    <property type="molecule type" value="Genomic_DNA"/>
</dbReference>
<evidence type="ECO:0000256" key="3">
    <source>
        <dbReference type="ARBA" id="ARBA00022737"/>
    </source>
</evidence>
<dbReference type="FunFam" id="3.30.160.60:FF:000512">
    <property type="entry name" value="zinc finger protein 197 isoform X1"/>
    <property type="match status" value="1"/>
</dbReference>
<keyword evidence="6" id="KW-0238">DNA-binding</keyword>
<dbReference type="Proteomes" id="UP001152799">
    <property type="component" value="Chromosome 1"/>
</dbReference>
<keyword evidence="7" id="KW-0539">Nucleus</keyword>
<feature type="domain" description="C2H2-type" evidence="9">
    <location>
        <begin position="158"/>
        <end position="185"/>
    </location>
</feature>
<keyword evidence="2" id="KW-0479">Metal-binding</keyword>
<dbReference type="Pfam" id="PF00096">
    <property type="entry name" value="zf-C2H2"/>
    <property type="match status" value="2"/>
</dbReference>
<dbReference type="Pfam" id="PF13912">
    <property type="entry name" value="zf-C2H2_6"/>
    <property type="match status" value="2"/>
</dbReference>
<feature type="domain" description="C2H2-type" evidence="9">
    <location>
        <begin position="214"/>
        <end position="242"/>
    </location>
</feature>
<gene>
    <name evidence="10" type="ORF">CEUTPL_LOCUS1848</name>
</gene>
<feature type="domain" description="C2H2-type" evidence="9">
    <location>
        <begin position="186"/>
        <end position="213"/>
    </location>
</feature>
<dbReference type="InterPro" id="IPR050331">
    <property type="entry name" value="Zinc_finger"/>
</dbReference>
<name>A0A9P0DG30_9CUCU</name>
<evidence type="ECO:0000256" key="5">
    <source>
        <dbReference type="ARBA" id="ARBA00022833"/>
    </source>
</evidence>
<evidence type="ECO:0000259" key="9">
    <source>
        <dbReference type="PROSITE" id="PS50157"/>
    </source>
</evidence>